<dbReference type="Gene3D" id="1.10.10.10">
    <property type="entry name" value="Winged helix-like DNA-binding domain superfamily/Winged helix DNA-binding domain"/>
    <property type="match status" value="1"/>
</dbReference>
<comment type="caution">
    <text evidence="6">The sequence shown here is derived from an EMBL/GenBank/DDBJ whole genome shotgun (WGS) entry which is preliminary data.</text>
</comment>
<evidence type="ECO:0000259" key="5">
    <source>
        <dbReference type="PROSITE" id="PS51000"/>
    </source>
</evidence>
<dbReference type="InterPro" id="IPR001034">
    <property type="entry name" value="DeoR_HTH"/>
</dbReference>
<dbReference type="PANTHER" id="PTHR34580:SF3">
    <property type="entry name" value="PROTEIN PAFB"/>
    <property type="match status" value="1"/>
</dbReference>
<keyword evidence="3" id="KW-0804">Transcription</keyword>
<dbReference type="PIRSF" id="PIRSF016838">
    <property type="entry name" value="PafC"/>
    <property type="match status" value="1"/>
</dbReference>
<dbReference type="SMART" id="SM00420">
    <property type="entry name" value="HTH_DEOR"/>
    <property type="match status" value="1"/>
</dbReference>
<feature type="domain" description="HTH deoR-type" evidence="5">
    <location>
        <begin position="4"/>
        <end position="59"/>
    </location>
</feature>
<dbReference type="Proteomes" id="UP000272503">
    <property type="component" value="Unassembled WGS sequence"/>
</dbReference>
<dbReference type="RefSeq" id="WP_121647526.1">
    <property type="nucleotide sequence ID" value="NZ_RCUX01000002.1"/>
</dbReference>
<dbReference type="InterPro" id="IPR036388">
    <property type="entry name" value="WH-like_DNA-bd_sf"/>
</dbReference>
<dbReference type="InterPro" id="IPR036390">
    <property type="entry name" value="WH_DNA-bd_sf"/>
</dbReference>
<evidence type="ECO:0000256" key="4">
    <source>
        <dbReference type="SAM" id="MobiDB-lite"/>
    </source>
</evidence>
<dbReference type="EMBL" id="RCUX01000002">
    <property type="protein sequence ID" value="RLP77545.1"/>
    <property type="molecule type" value="Genomic_DNA"/>
</dbReference>
<gene>
    <name evidence="6" type="ORF">D9V32_03640</name>
</gene>
<accession>A0A3L7AC16</accession>
<dbReference type="AlphaFoldDB" id="A0A3L7AC16"/>
<dbReference type="PROSITE" id="PS51000">
    <property type="entry name" value="HTH_DEOR_2"/>
    <property type="match status" value="1"/>
</dbReference>
<feature type="compositionally biased region" description="Basic and acidic residues" evidence="4">
    <location>
        <begin position="330"/>
        <end position="340"/>
    </location>
</feature>
<keyword evidence="1" id="KW-0805">Transcription regulation</keyword>
<dbReference type="InterPro" id="IPR028349">
    <property type="entry name" value="PafC-like"/>
</dbReference>
<dbReference type="Pfam" id="PF08279">
    <property type="entry name" value="HTH_11"/>
    <property type="match status" value="1"/>
</dbReference>
<evidence type="ECO:0000256" key="1">
    <source>
        <dbReference type="ARBA" id="ARBA00023015"/>
    </source>
</evidence>
<keyword evidence="2" id="KW-0238">DNA-binding</keyword>
<reference evidence="6 7" key="1">
    <citation type="submission" date="2018-10" db="EMBL/GenBank/DDBJ databases">
        <authorList>
            <person name="Li J."/>
        </authorList>
    </citation>
    <scope>NUCLEOTIDE SEQUENCE [LARGE SCALE GENOMIC DNA]</scope>
    <source>
        <strain evidence="6 7">IF 016277</strain>
    </source>
</reference>
<dbReference type="OrthoDB" id="8555652at2"/>
<dbReference type="Pfam" id="PF25583">
    <property type="entry name" value="WCX"/>
    <property type="match status" value="1"/>
</dbReference>
<dbReference type="InterPro" id="IPR018356">
    <property type="entry name" value="Tscrpt_reg_HTH_DeoR_CS"/>
</dbReference>
<dbReference type="InterPro" id="IPR026881">
    <property type="entry name" value="WYL_dom"/>
</dbReference>
<dbReference type="Pfam" id="PF13280">
    <property type="entry name" value="WYL"/>
    <property type="match status" value="1"/>
</dbReference>
<organism evidence="6 7">
    <name type="scientific">Mycetocola tolaasinivorans</name>
    <dbReference type="NCBI Taxonomy" id="76635"/>
    <lineage>
        <taxon>Bacteria</taxon>
        <taxon>Bacillati</taxon>
        <taxon>Actinomycetota</taxon>
        <taxon>Actinomycetes</taxon>
        <taxon>Micrococcales</taxon>
        <taxon>Microbacteriaceae</taxon>
        <taxon>Mycetocola</taxon>
    </lineage>
</organism>
<dbReference type="SUPFAM" id="SSF46785">
    <property type="entry name" value="Winged helix' DNA-binding domain"/>
    <property type="match status" value="1"/>
</dbReference>
<dbReference type="InterPro" id="IPR057727">
    <property type="entry name" value="WCX_dom"/>
</dbReference>
<keyword evidence="7" id="KW-1185">Reference proteome</keyword>
<dbReference type="InterPro" id="IPR051534">
    <property type="entry name" value="CBASS_pafABC_assoc_protein"/>
</dbReference>
<evidence type="ECO:0000256" key="3">
    <source>
        <dbReference type="ARBA" id="ARBA00023163"/>
    </source>
</evidence>
<dbReference type="GO" id="GO:0003700">
    <property type="term" value="F:DNA-binding transcription factor activity"/>
    <property type="evidence" value="ECO:0007669"/>
    <property type="project" value="InterPro"/>
</dbReference>
<sequence length="340" mass="38041">MWETSGRLLRLLALLQQQRGWSAEQLAAHLAVTGRTVRRDVARLREGGYPIQSTYGTGGGYRMEPGTALPPLLIDADEAVAVRLALQAARVHRDHRDELLETVSDKIEAVMPGRLDSTMEALYRHADFLDISRFAGMTIDAPPPLVLIRLARACRERRRVDVEFSDSLGRVSIRRIEPLRLAYSRGAWHAVVYMLDTAEWRVIGLDRFRRIAVTAVASFPRQQPATDLDRFVREHTTVRGLRDYVIWVGLGEAAVRRWVLPAWGRVEAAQEGGSIVRITAPDTHAVARWILLLNTEVRVREPAELREAFALLSKRAGRASGRESDDDVGAEAHPRGDPSG</sequence>
<feature type="region of interest" description="Disordered" evidence="4">
    <location>
        <begin position="315"/>
        <end position="340"/>
    </location>
</feature>
<dbReference type="InterPro" id="IPR013196">
    <property type="entry name" value="HTH_11"/>
</dbReference>
<dbReference type="PANTHER" id="PTHR34580">
    <property type="match status" value="1"/>
</dbReference>
<evidence type="ECO:0000313" key="7">
    <source>
        <dbReference type="Proteomes" id="UP000272503"/>
    </source>
</evidence>
<evidence type="ECO:0000313" key="6">
    <source>
        <dbReference type="EMBL" id="RLP77545.1"/>
    </source>
</evidence>
<proteinExistence type="predicted"/>
<protein>
    <submittedName>
        <fullName evidence="6">WYL domain-containing protein</fullName>
    </submittedName>
</protein>
<evidence type="ECO:0000256" key="2">
    <source>
        <dbReference type="ARBA" id="ARBA00023125"/>
    </source>
</evidence>
<name>A0A3L7AC16_9MICO</name>
<dbReference type="GO" id="GO:0003677">
    <property type="term" value="F:DNA binding"/>
    <property type="evidence" value="ECO:0007669"/>
    <property type="project" value="UniProtKB-KW"/>
</dbReference>
<dbReference type="PROSITE" id="PS52050">
    <property type="entry name" value="WYL"/>
    <property type="match status" value="1"/>
</dbReference>
<dbReference type="PROSITE" id="PS00894">
    <property type="entry name" value="HTH_DEOR_1"/>
    <property type="match status" value="1"/>
</dbReference>